<dbReference type="RefSeq" id="WP_072697619.1">
    <property type="nucleotide sequence ID" value="NZ_FRDI01000011.1"/>
</dbReference>
<feature type="transmembrane region" description="Helical" evidence="1">
    <location>
        <begin position="80"/>
        <end position="96"/>
    </location>
</feature>
<dbReference type="AlphaFoldDB" id="A0A1M7TF18"/>
<dbReference type="OrthoDB" id="4727912at2"/>
<evidence type="ECO:0008006" key="4">
    <source>
        <dbReference type="Google" id="ProtNLM"/>
    </source>
</evidence>
<keyword evidence="1" id="KW-1133">Transmembrane helix</keyword>
<organism evidence="2 3">
    <name type="scientific">Desulfovibrio litoralis DSM 11393</name>
    <dbReference type="NCBI Taxonomy" id="1121455"/>
    <lineage>
        <taxon>Bacteria</taxon>
        <taxon>Pseudomonadati</taxon>
        <taxon>Thermodesulfobacteriota</taxon>
        <taxon>Desulfovibrionia</taxon>
        <taxon>Desulfovibrionales</taxon>
        <taxon>Desulfovibrionaceae</taxon>
        <taxon>Desulfovibrio</taxon>
    </lineage>
</organism>
<reference evidence="2 3" key="1">
    <citation type="submission" date="2016-12" db="EMBL/GenBank/DDBJ databases">
        <authorList>
            <person name="Song W.-J."/>
            <person name="Kurnit D.M."/>
        </authorList>
    </citation>
    <scope>NUCLEOTIDE SEQUENCE [LARGE SCALE GENOMIC DNA]</scope>
    <source>
        <strain evidence="2 3">DSM 11393</strain>
    </source>
</reference>
<feature type="transmembrane region" description="Helical" evidence="1">
    <location>
        <begin position="103"/>
        <end position="125"/>
    </location>
</feature>
<keyword evidence="1" id="KW-0472">Membrane</keyword>
<protein>
    <recommendedName>
        <fullName evidence="4">DUF2628 domain-containing protein</fullName>
    </recommendedName>
</protein>
<sequence>MYCRNCQNNSVNSNGVCPECGLSQKIKKEPAPYIPYLDVSLRLKNAFLLIEKYKMYSPKGIMMRPQDKNNAPTFSEKMELFSWMTFFFGPLYYLFLGMWRKGLVLLAINIILGSAFELWTIYILSIMGIDILLIIQIFYFTNIAFLITLHIIFAKTAFYDRYRTIIKKEAFWW</sequence>
<proteinExistence type="predicted"/>
<evidence type="ECO:0000313" key="3">
    <source>
        <dbReference type="Proteomes" id="UP000186469"/>
    </source>
</evidence>
<keyword evidence="1" id="KW-0812">Transmembrane</keyword>
<accession>A0A1M7TF18</accession>
<gene>
    <name evidence="2" type="ORF">SAMN02745728_01932</name>
</gene>
<dbReference type="EMBL" id="FRDI01000011">
    <property type="protein sequence ID" value="SHN69305.1"/>
    <property type="molecule type" value="Genomic_DNA"/>
</dbReference>
<keyword evidence="3" id="KW-1185">Reference proteome</keyword>
<name>A0A1M7TF18_9BACT</name>
<evidence type="ECO:0000313" key="2">
    <source>
        <dbReference type="EMBL" id="SHN69305.1"/>
    </source>
</evidence>
<feature type="transmembrane region" description="Helical" evidence="1">
    <location>
        <begin position="131"/>
        <end position="153"/>
    </location>
</feature>
<dbReference type="Proteomes" id="UP000186469">
    <property type="component" value="Unassembled WGS sequence"/>
</dbReference>
<evidence type="ECO:0000256" key="1">
    <source>
        <dbReference type="SAM" id="Phobius"/>
    </source>
</evidence>
<dbReference type="STRING" id="1121455.SAMN02745728_01932"/>